<evidence type="ECO:0000313" key="5">
    <source>
        <dbReference type="EMBL" id="VIO85940.1"/>
    </source>
</evidence>
<dbReference type="GO" id="GO:0005634">
    <property type="term" value="C:nucleus"/>
    <property type="evidence" value="ECO:0007669"/>
    <property type="project" value="TreeGrafter"/>
</dbReference>
<dbReference type="Gene3D" id="3.30.1370.10">
    <property type="entry name" value="K Homology domain, type 1"/>
    <property type="match status" value="1"/>
</dbReference>
<dbReference type="EMBL" id="LN856475">
    <property type="protein sequence ID" value="CRZ22529.1"/>
    <property type="molecule type" value="Genomic_DNA"/>
</dbReference>
<feature type="region of interest" description="Disordered" evidence="2">
    <location>
        <begin position="1"/>
        <end position="21"/>
    </location>
</feature>
<dbReference type="PANTHER" id="PTHR11208:SF147">
    <property type="entry name" value="RNA-BINDING PROTEIN ASD-2"/>
    <property type="match status" value="1"/>
</dbReference>
<dbReference type="CTD" id="6100791"/>
<dbReference type="InterPro" id="IPR045071">
    <property type="entry name" value="BBP-like"/>
</dbReference>
<dbReference type="RefSeq" id="XP_001897333.1">
    <property type="nucleotide sequence ID" value="XM_001897298.1"/>
</dbReference>
<protein>
    <submittedName>
        <fullName evidence="4">Bm4356</fullName>
    </submittedName>
    <submittedName>
        <fullName evidence="5 7">KH domain containing protein</fullName>
    </submittedName>
</protein>
<dbReference type="InterPro" id="IPR055256">
    <property type="entry name" value="KH_1_KHDC4/BBP-like"/>
</dbReference>
<dbReference type="OMA" id="NRIGWEH"/>
<dbReference type="EMBL" id="CAAKNF010000196">
    <property type="protein sequence ID" value="VIO85940.1"/>
    <property type="molecule type" value="Genomic_DNA"/>
</dbReference>
<proteinExistence type="predicted"/>
<dbReference type="InterPro" id="IPR004087">
    <property type="entry name" value="KH_dom"/>
</dbReference>
<dbReference type="SMART" id="SM00322">
    <property type="entry name" value="KH"/>
    <property type="match status" value="1"/>
</dbReference>
<evidence type="ECO:0000313" key="7">
    <source>
        <dbReference type="WBParaSite" id="Bm4356.1"/>
    </source>
</evidence>
<dbReference type="SUPFAM" id="SSF54791">
    <property type="entry name" value="Eukaryotic type KH-domain (KH-domain type I)"/>
    <property type="match status" value="1"/>
</dbReference>
<evidence type="ECO:0000259" key="3">
    <source>
        <dbReference type="SMART" id="SM00322"/>
    </source>
</evidence>
<dbReference type="WormBase" id="Bm4356">
    <property type="protein sequence ID" value="BM02965"/>
    <property type="gene ID" value="WBGene00224617"/>
</dbReference>
<gene>
    <name evidence="4 7 8" type="ORF">Bm4356</name>
    <name evidence="5" type="ORF">BM_BM4356</name>
    <name evidence="4" type="ORF">BM_Bm4356</name>
</gene>
<reference evidence="5" key="3">
    <citation type="submission" date="2019-04" db="EMBL/GenBank/DDBJ databases">
        <authorList>
            <person name="Howe K."/>
            <person name="Paulini M."/>
            <person name="Williams G."/>
        </authorList>
    </citation>
    <scope>NUCLEOTIDE SEQUENCE [LARGE SCALE GENOMIC DNA]</scope>
    <source>
        <strain evidence="5">FR3</strain>
    </source>
</reference>
<evidence type="ECO:0000256" key="2">
    <source>
        <dbReference type="SAM" id="MobiDB-lite"/>
    </source>
</evidence>
<dbReference type="Pfam" id="PF22675">
    <property type="entry name" value="KH-I_KHDC4-BBP"/>
    <property type="match status" value="1"/>
</dbReference>
<dbReference type="OrthoDB" id="6777263at2759"/>
<reference evidence="4" key="2">
    <citation type="submission" date="2012-12" db="EMBL/GenBank/DDBJ databases">
        <authorList>
            <person name="Gao Y.W."/>
            <person name="Fan S.T."/>
            <person name="Sun H.T."/>
            <person name="Wang Z."/>
            <person name="Gao X.L."/>
            <person name="Li Y.G."/>
            <person name="Wang T.C."/>
            <person name="Zhang K."/>
            <person name="Xu W.W."/>
            <person name="Yu Z.J."/>
            <person name="Xia X.Z."/>
        </authorList>
    </citation>
    <scope>NUCLEOTIDE SEQUENCE</scope>
    <source>
        <strain evidence="4">FR3</strain>
    </source>
</reference>
<dbReference type="STRING" id="6279.A0A0K0JE96"/>
<evidence type="ECO:0000313" key="4">
    <source>
        <dbReference type="EMBL" id="CRZ22529.1"/>
    </source>
</evidence>
<keyword evidence="1" id="KW-0694">RNA-binding</keyword>
<accession>A0A4E9EPW1</accession>
<dbReference type="GO" id="GO:0048024">
    <property type="term" value="P:regulation of mRNA splicing, via spliceosome"/>
    <property type="evidence" value="ECO:0007669"/>
    <property type="project" value="TreeGrafter"/>
</dbReference>
<dbReference type="KEGG" id="bmy:BM_BM4356"/>
<dbReference type="GO" id="GO:0003729">
    <property type="term" value="F:mRNA binding"/>
    <property type="evidence" value="ECO:0007669"/>
    <property type="project" value="TreeGrafter"/>
</dbReference>
<dbReference type="PANTHER" id="PTHR11208">
    <property type="entry name" value="RNA-BINDING PROTEIN RELATED"/>
    <property type="match status" value="1"/>
</dbReference>
<dbReference type="InterPro" id="IPR036612">
    <property type="entry name" value="KH_dom_type_1_sf"/>
</dbReference>
<feature type="domain" description="K Homology" evidence="3">
    <location>
        <begin position="109"/>
        <end position="171"/>
    </location>
</feature>
<sequence length="234" mass="26706">MKGTKESGDAGQCGRWDVPDGIPLPPSPISNMRLDNIMHNTYFGSIRYFNELVQEMYKLDVLQSNHPDKLQNAYSLLINEIDRVWTAIYMHAMRNDHMHHLHDIEGSLVTIQEKVIIPQRPNCKLIGRILGPRGISVKQLEAQTDCRILIRGRGSVKDARREARLRNRIGWEHLSEPLHVLIIATDVSHGRCVQKLSFGIHSVKALLSSNDDEHKRRQLVQLAIINGTYRPTIS</sequence>
<organism evidence="4">
    <name type="scientific">Brugia malayi</name>
    <name type="common">Filarial nematode worm</name>
    <dbReference type="NCBI Taxonomy" id="6279"/>
    <lineage>
        <taxon>Eukaryota</taxon>
        <taxon>Metazoa</taxon>
        <taxon>Ecdysozoa</taxon>
        <taxon>Nematoda</taxon>
        <taxon>Chromadorea</taxon>
        <taxon>Rhabditida</taxon>
        <taxon>Spirurina</taxon>
        <taxon>Spiruromorpha</taxon>
        <taxon>Filarioidea</taxon>
        <taxon>Onchocercidae</taxon>
        <taxon>Brugia</taxon>
    </lineage>
</organism>
<dbReference type="WBParaSite" id="Bm4356.1">
    <property type="protein sequence ID" value="Bm4356.1"/>
    <property type="gene ID" value="WBGene00224617"/>
</dbReference>
<dbReference type="GeneID" id="6100791"/>
<dbReference type="Proteomes" id="UP000006672">
    <property type="component" value="Unassembled WGS sequence"/>
</dbReference>
<evidence type="ECO:0000313" key="6">
    <source>
        <dbReference type="Proteomes" id="UP000006672"/>
    </source>
</evidence>
<name>A0A0K0JE96_BRUMA</name>
<evidence type="ECO:0000313" key="8">
    <source>
        <dbReference type="WormBase" id="Bm4356"/>
    </source>
</evidence>
<evidence type="ECO:0000256" key="1">
    <source>
        <dbReference type="ARBA" id="ARBA00022884"/>
    </source>
</evidence>
<dbReference type="AlphaFoldDB" id="A0A0K0JE96"/>
<reference evidence="7" key="4">
    <citation type="submission" date="2019-12" db="UniProtKB">
        <authorList>
            <consortium name="WormBaseParasite"/>
        </authorList>
    </citation>
    <scope>IDENTIFICATION</scope>
</reference>
<accession>A0A0K0JE96</accession>
<reference evidence="4 6" key="1">
    <citation type="journal article" date="2007" name="Science">
        <title>Draft genome of the filarial nematode parasite Brugia malayi.</title>
        <authorList>
            <person name="Ghedin E."/>
            <person name="Wang S."/>
            <person name="Spiro D."/>
            <person name="Caler E."/>
            <person name="Zhao Q."/>
            <person name="Crabtree J."/>
            <person name="Allen J.E."/>
            <person name="Delcher A.L."/>
            <person name="Guiliano D.B."/>
            <person name="Miranda-Saavedra D."/>
            <person name="Angiuoli S.V."/>
            <person name="Creasy T."/>
            <person name="Amedeo P."/>
            <person name="Haas B."/>
            <person name="El-Sayed N.M."/>
            <person name="Wortman J.R."/>
            <person name="Feldblyum T."/>
            <person name="Tallon L."/>
            <person name="Schatz M."/>
            <person name="Shumway M."/>
            <person name="Koo H."/>
            <person name="Salzberg S.L."/>
            <person name="Schobel S."/>
            <person name="Pertea M."/>
            <person name="Pop M."/>
            <person name="White O."/>
            <person name="Barton G.J."/>
            <person name="Carlow C.K."/>
            <person name="Crawford M.J."/>
            <person name="Daub J."/>
            <person name="Dimmic M.W."/>
            <person name="Estes C.F."/>
            <person name="Foster J.M."/>
            <person name="Ganatra M."/>
            <person name="Gregory W.F."/>
            <person name="Johnson N.M."/>
            <person name="Jin J."/>
            <person name="Komuniecki R."/>
            <person name="Korf I."/>
            <person name="Kumar S."/>
            <person name="Laney S."/>
            <person name="Li B.W."/>
            <person name="Li W."/>
            <person name="Lindblom T.H."/>
            <person name="Lustigman S."/>
            <person name="Ma D."/>
            <person name="Maina C.V."/>
            <person name="Martin D.M."/>
            <person name="McCarter J.P."/>
            <person name="McReynolds L."/>
            <person name="Mitreva M."/>
            <person name="Nutman T.B."/>
            <person name="Parkinson J."/>
            <person name="Peregrin-Alvarez J.M."/>
            <person name="Poole C."/>
            <person name="Ren Q."/>
            <person name="Saunders L."/>
            <person name="Sluder A.E."/>
            <person name="Smith K."/>
            <person name="Stanke M."/>
            <person name="Unnasch T.R."/>
            <person name="Ware J."/>
            <person name="Wei A.D."/>
            <person name="Weil G."/>
            <person name="Williams D.J."/>
            <person name="Zhang Y."/>
            <person name="Williams S.A."/>
            <person name="Fraser-Liggett C."/>
            <person name="Slatko B."/>
            <person name="Blaxter M.L."/>
            <person name="Scott A.L."/>
        </authorList>
    </citation>
    <scope>NUCLEOTIDE SEQUENCE</scope>
    <source>
        <strain evidence="4 6">FR3</strain>
    </source>
</reference>
<keyword evidence="6" id="KW-1185">Reference proteome</keyword>